<comment type="caution">
    <text evidence="1">The sequence shown here is derived from an EMBL/GenBank/DDBJ whole genome shotgun (WGS) entry which is preliminary data.</text>
</comment>
<reference evidence="1" key="2">
    <citation type="submission" date="2020-09" db="EMBL/GenBank/DDBJ databases">
        <authorList>
            <person name="Sun Q."/>
            <person name="Zhou Y."/>
        </authorList>
    </citation>
    <scope>NUCLEOTIDE SEQUENCE</scope>
    <source>
        <strain evidence="1">CGMCC 1.15454</strain>
    </source>
</reference>
<evidence type="ECO:0000313" key="2">
    <source>
        <dbReference type="Proteomes" id="UP000621492"/>
    </source>
</evidence>
<keyword evidence="2" id="KW-1185">Reference proteome</keyword>
<accession>A0A9W5U286</accession>
<proteinExistence type="predicted"/>
<reference evidence="1" key="1">
    <citation type="journal article" date="2014" name="Int. J. Syst. Evol. Microbiol.">
        <title>Complete genome sequence of Corynebacterium casei LMG S-19264T (=DSM 44701T), isolated from a smear-ripened cheese.</title>
        <authorList>
            <consortium name="US DOE Joint Genome Institute (JGI-PGF)"/>
            <person name="Walter F."/>
            <person name="Albersmeier A."/>
            <person name="Kalinowski J."/>
            <person name="Ruckert C."/>
        </authorList>
    </citation>
    <scope>NUCLEOTIDE SEQUENCE</scope>
    <source>
        <strain evidence="1">CGMCC 1.15454</strain>
    </source>
</reference>
<gene>
    <name evidence="1" type="ORF">GCM10011409_43680</name>
</gene>
<name>A0A9W5U286_9BACI</name>
<protein>
    <submittedName>
        <fullName evidence="1">Uncharacterized protein</fullName>
    </submittedName>
</protein>
<dbReference type="Proteomes" id="UP000621492">
    <property type="component" value="Unassembled WGS sequence"/>
</dbReference>
<dbReference type="AlphaFoldDB" id="A0A9W5U286"/>
<evidence type="ECO:0000313" key="1">
    <source>
        <dbReference type="EMBL" id="GGB61704.1"/>
    </source>
</evidence>
<organism evidence="1 2">
    <name type="scientific">Lentibacillus populi</name>
    <dbReference type="NCBI Taxonomy" id="1827502"/>
    <lineage>
        <taxon>Bacteria</taxon>
        <taxon>Bacillati</taxon>
        <taxon>Bacillota</taxon>
        <taxon>Bacilli</taxon>
        <taxon>Bacillales</taxon>
        <taxon>Bacillaceae</taxon>
        <taxon>Lentibacillus</taxon>
    </lineage>
</organism>
<dbReference type="EMBL" id="BMJD01000068">
    <property type="protein sequence ID" value="GGB61704.1"/>
    <property type="molecule type" value="Genomic_DNA"/>
</dbReference>
<sequence length="51" mass="5790">MISIEKTRELMILFATLAVLIVSSHEKSNHPVDSNQGVITFSPNKSRHILW</sequence>